<dbReference type="InterPro" id="IPR036520">
    <property type="entry name" value="UPF0759_sf"/>
</dbReference>
<dbReference type="Gene3D" id="3.20.20.410">
    <property type="entry name" value="Protein of unknown function UPF0759"/>
    <property type="match status" value="1"/>
</dbReference>
<proteinExistence type="predicted"/>
<evidence type="ECO:0000256" key="3">
    <source>
        <dbReference type="ARBA" id="ARBA00022989"/>
    </source>
</evidence>
<gene>
    <name evidence="6" type="primary">yecE</name>
    <name evidence="6" type="ORF">NCTC9140_05447</name>
</gene>
<keyword evidence="4 5" id="KW-0472">Membrane</keyword>
<dbReference type="InterPro" id="IPR023352">
    <property type="entry name" value="MAPEG-like_dom_sf"/>
</dbReference>
<evidence type="ECO:0000313" key="6">
    <source>
        <dbReference type="EMBL" id="STS83676.1"/>
    </source>
</evidence>
<reference evidence="6 7" key="1">
    <citation type="submission" date="2018-06" db="EMBL/GenBank/DDBJ databases">
        <authorList>
            <consortium name="Pathogen Informatics"/>
            <person name="Doyle S."/>
        </authorList>
    </citation>
    <scope>NUCLEOTIDE SEQUENCE [LARGE SCALE GENOMIC DNA]</scope>
    <source>
        <strain evidence="6 7">NCTC9140</strain>
    </source>
</reference>
<dbReference type="PANTHER" id="PTHR30348">
    <property type="entry name" value="UNCHARACTERIZED PROTEIN YECE"/>
    <property type="match status" value="1"/>
</dbReference>
<dbReference type="AlphaFoldDB" id="A0A377TXT9"/>
<evidence type="ECO:0000256" key="2">
    <source>
        <dbReference type="ARBA" id="ARBA00022692"/>
    </source>
</evidence>
<dbReference type="EMBL" id="UGKQ01000007">
    <property type="protein sequence ID" value="STS83676.1"/>
    <property type="molecule type" value="Genomic_DNA"/>
</dbReference>
<dbReference type="InterPro" id="IPR002763">
    <property type="entry name" value="DUF72"/>
</dbReference>
<organism evidence="6 7">
    <name type="scientific">Klebsiella pneumoniae</name>
    <dbReference type="NCBI Taxonomy" id="573"/>
    <lineage>
        <taxon>Bacteria</taxon>
        <taxon>Pseudomonadati</taxon>
        <taxon>Pseudomonadota</taxon>
        <taxon>Gammaproteobacteria</taxon>
        <taxon>Enterobacterales</taxon>
        <taxon>Enterobacteriaceae</taxon>
        <taxon>Klebsiella/Raoultella group</taxon>
        <taxon>Klebsiella</taxon>
        <taxon>Klebsiella pneumoniae complex</taxon>
    </lineage>
</organism>
<feature type="transmembrane region" description="Helical" evidence="5">
    <location>
        <begin position="394"/>
        <end position="412"/>
    </location>
</feature>
<keyword evidence="3 5" id="KW-1133">Transmembrane helix</keyword>
<feature type="transmembrane region" description="Helical" evidence="5">
    <location>
        <begin position="346"/>
        <end position="373"/>
    </location>
</feature>
<dbReference type="Pfam" id="PF01904">
    <property type="entry name" value="DUF72"/>
    <property type="match status" value="1"/>
</dbReference>
<keyword evidence="2 5" id="KW-0812">Transmembrane</keyword>
<evidence type="ECO:0000256" key="4">
    <source>
        <dbReference type="ARBA" id="ARBA00023136"/>
    </source>
</evidence>
<accession>A0A377TXT9</accession>
<dbReference type="NCBIfam" id="NF007637">
    <property type="entry name" value="PRK10302.1"/>
    <property type="match status" value="1"/>
</dbReference>
<protein>
    <submittedName>
        <fullName evidence="6">Inner membrane protein</fullName>
    </submittedName>
</protein>
<dbReference type="SUPFAM" id="SSF117396">
    <property type="entry name" value="TM1631-like"/>
    <property type="match status" value="1"/>
</dbReference>
<dbReference type="PANTHER" id="PTHR30348:SF9">
    <property type="entry name" value="UPF0759 PROTEIN YECE"/>
    <property type="match status" value="1"/>
</dbReference>
<evidence type="ECO:0000256" key="5">
    <source>
        <dbReference type="SAM" id="Phobius"/>
    </source>
</evidence>
<dbReference type="Proteomes" id="UP000254938">
    <property type="component" value="Unassembled WGS sequence"/>
</dbReference>
<dbReference type="GO" id="GO:0016020">
    <property type="term" value="C:membrane"/>
    <property type="evidence" value="ECO:0007669"/>
    <property type="project" value="UniProtKB-SubCell"/>
</dbReference>
<dbReference type="InterPro" id="IPR001129">
    <property type="entry name" value="Membr-assoc_MAPEG"/>
</dbReference>
<evidence type="ECO:0000256" key="1">
    <source>
        <dbReference type="ARBA" id="ARBA00004370"/>
    </source>
</evidence>
<comment type="subcellular location">
    <subcellularLocation>
        <location evidence="1">Membrane</location>
    </subcellularLocation>
</comment>
<sequence length="421" mass="48446">MIYIGLPQWSHPKWVRLGITSLEEYARHFNCVEGNTTLYALPKPEIVARWYEQTHDDFRFCFKFPATISHQAALRHCDELSSEFFARLAPLASRIGQYWLQLPATFGPRDLPALWHFLDGLPKDFTYGVEVRHPEFFAKGEAEQQLNRGLHERNVNRVILDSRPVHSAAATSPAMIDAQQKKPKVPVHAVMTARQPMVRFIGGDDMVHNRELFASGFRPWRSGISRGPRGCSCIPRTLLSPRRWWIPCGVTCALPCRRQEMRRRFRSNLLFSDILLSYPEPSARVKGSFRMVSALYAVLGALLLVKFSFDVVRLRTQYHVGYGDGGFSELQVAIRVHGNAVEYVPIGLILLLFMEMNGALTWMVHVCGILLIVGRLMHSWGFHHRVYYWRRSGMSATWCALLLMVLANLWYMPWELVFSLR</sequence>
<evidence type="ECO:0000313" key="7">
    <source>
        <dbReference type="Proteomes" id="UP000254938"/>
    </source>
</evidence>
<name>A0A377TXT9_KLEPN</name>
<dbReference type="SUPFAM" id="SSF161084">
    <property type="entry name" value="MAPEG domain-like"/>
    <property type="match status" value="1"/>
</dbReference>
<dbReference type="Gene3D" id="1.20.120.550">
    <property type="entry name" value="Membrane associated eicosanoid/glutathione metabolism-like domain"/>
    <property type="match status" value="1"/>
</dbReference>
<dbReference type="Pfam" id="PF01124">
    <property type="entry name" value="MAPEG"/>
    <property type="match status" value="1"/>
</dbReference>